<dbReference type="SUPFAM" id="SSF50022">
    <property type="entry name" value="ISP domain"/>
    <property type="match status" value="1"/>
</dbReference>
<feature type="domain" description="Rieske" evidence="7">
    <location>
        <begin position="3"/>
        <end position="98"/>
    </location>
</feature>
<comment type="caution">
    <text evidence="8">The sequence shown here is derived from an EMBL/GenBank/DDBJ whole genome shotgun (WGS) entry which is preliminary data.</text>
</comment>
<evidence type="ECO:0000256" key="3">
    <source>
        <dbReference type="ARBA" id="ARBA00023004"/>
    </source>
</evidence>
<dbReference type="PROSITE" id="PS51296">
    <property type="entry name" value="RIESKE"/>
    <property type="match status" value="1"/>
</dbReference>
<dbReference type="Proteomes" id="UP001500582">
    <property type="component" value="Unassembled WGS sequence"/>
</dbReference>
<keyword evidence="1" id="KW-0001">2Fe-2S</keyword>
<dbReference type="Gene3D" id="2.102.10.10">
    <property type="entry name" value="Rieske [2Fe-2S] iron-sulphur domain"/>
    <property type="match status" value="1"/>
</dbReference>
<name>A0ABP8FUA6_9SPHI</name>
<proteinExistence type="inferred from homology"/>
<dbReference type="PANTHER" id="PTHR21496:SF0">
    <property type="entry name" value="RIESKE DOMAIN-CONTAINING PROTEIN"/>
    <property type="match status" value="1"/>
</dbReference>
<comment type="similarity">
    <text evidence="6">Belongs to the bacterial ring-hydroxylating dioxygenase ferredoxin component family.</text>
</comment>
<comment type="cofactor">
    <cofactor evidence="5">
        <name>[2Fe-2S] cluster</name>
        <dbReference type="ChEBI" id="CHEBI:190135"/>
    </cofactor>
</comment>
<dbReference type="Pfam" id="PF00355">
    <property type="entry name" value="Rieske"/>
    <property type="match status" value="1"/>
</dbReference>
<keyword evidence="9" id="KW-1185">Reference proteome</keyword>
<dbReference type="EMBL" id="BAABFT010000001">
    <property type="protein sequence ID" value="GAA4311045.1"/>
    <property type="molecule type" value="Genomic_DNA"/>
</dbReference>
<organism evidence="8 9">
    <name type="scientific">Mucilaginibacter gynuensis</name>
    <dbReference type="NCBI Taxonomy" id="1302236"/>
    <lineage>
        <taxon>Bacteria</taxon>
        <taxon>Pseudomonadati</taxon>
        <taxon>Bacteroidota</taxon>
        <taxon>Sphingobacteriia</taxon>
        <taxon>Sphingobacteriales</taxon>
        <taxon>Sphingobacteriaceae</taxon>
        <taxon>Mucilaginibacter</taxon>
    </lineage>
</organism>
<dbReference type="PANTHER" id="PTHR21496">
    <property type="entry name" value="FERREDOXIN-RELATED"/>
    <property type="match status" value="1"/>
</dbReference>
<evidence type="ECO:0000313" key="9">
    <source>
        <dbReference type="Proteomes" id="UP001500582"/>
    </source>
</evidence>
<evidence type="ECO:0000259" key="7">
    <source>
        <dbReference type="PROSITE" id="PS51296"/>
    </source>
</evidence>
<evidence type="ECO:0000256" key="6">
    <source>
        <dbReference type="ARBA" id="ARBA00038001"/>
    </source>
</evidence>
<keyword evidence="2" id="KW-0479">Metal-binding</keyword>
<evidence type="ECO:0000256" key="5">
    <source>
        <dbReference type="ARBA" id="ARBA00034078"/>
    </source>
</evidence>
<evidence type="ECO:0000256" key="4">
    <source>
        <dbReference type="ARBA" id="ARBA00023014"/>
    </source>
</evidence>
<keyword evidence="4" id="KW-0411">Iron-sulfur</keyword>
<evidence type="ECO:0000256" key="2">
    <source>
        <dbReference type="ARBA" id="ARBA00022723"/>
    </source>
</evidence>
<evidence type="ECO:0000313" key="8">
    <source>
        <dbReference type="EMBL" id="GAA4311045.1"/>
    </source>
</evidence>
<accession>A0ABP8FUA6</accession>
<evidence type="ECO:0000256" key="1">
    <source>
        <dbReference type="ARBA" id="ARBA00022714"/>
    </source>
</evidence>
<dbReference type="RefSeq" id="WP_345209498.1">
    <property type="nucleotide sequence ID" value="NZ_BAABFT010000001.1"/>
</dbReference>
<reference evidence="9" key="1">
    <citation type="journal article" date="2019" name="Int. J. Syst. Evol. Microbiol.">
        <title>The Global Catalogue of Microorganisms (GCM) 10K type strain sequencing project: providing services to taxonomists for standard genome sequencing and annotation.</title>
        <authorList>
            <consortium name="The Broad Institute Genomics Platform"/>
            <consortium name="The Broad Institute Genome Sequencing Center for Infectious Disease"/>
            <person name="Wu L."/>
            <person name="Ma J."/>
        </authorList>
    </citation>
    <scope>NUCLEOTIDE SEQUENCE [LARGE SCALE GENOMIC DNA]</scope>
    <source>
        <strain evidence="9">JCM 17705</strain>
    </source>
</reference>
<sequence length="120" mass="13782">MKWYRVPDVEPNGQPFIKKIKPDGKNICLVGYEGEIFALSARCPHAGEDLSRGWCKEGKLVCPIHRFSYDLETGRGSTGQNDYVNTFPVKIKNNEVYVGINSFWGKIKSLFKREEMDYDD</sequence>
<gene>
    <name evidence="8" type="ORF">GCM10023149_05920</name>
</gene>
<dbReference type="InterPro" id="IPR017941">
    <property type="entry name" value="Rieske_2Fe-2S"/>
</dbReference>
<dbReference type="InterPro" id="IPR036922">
    <property type="entry name" value="Rieske_2Fe-2S_sf"/>
</dbReference>
<keyword evidence="3" id="KW-0408">Iron</keyword>
<protein>
    <recommendedName>
        <fullName evidence="7">Rieske domain-containing protein</fullName>
    </recommendedName>
</protein>